<sequence>MLKQDSLDHRLCVFLSGANLYRIANPFELTGIESQVDGKGGLRCFAIDGQLGDNAFQAIHNLDTEIEVEGHRIKAFRHRECELVNKLTRVNL</sequence>
<proteinExistence type="predicted"/>
<accession>A0A0C2IAW3</accession>
<reference evidence="1 2" key="1">
    <citation type="submission" date="2015-01" db="EMBL/GenBank/DDBJ databases">
        <title>Complete genome of Pseudomonas batumici UCM B-321 producer of the batumin antibiotic with strong antistaphilococcal and potential anticancer activity.</title>
        <authorList>
            <person name="Klochko V.V."/>
            <person name="Zelena L.B."/>
            <person name="Elena K.A."/>
            <person name="Reva O.N."/>
        </authorList>
    </citation>
    <scope>NUCLEOTIDE SEQUENCE [LARGE SCALE GENOMIC DNA]</scope>
    <source>
        <strain evidence="1 2">UCM B-321</strain>
    </source>
</reference>
<keyword evidence="2" id="KW-1185">Reference proteome</keyword>
<dbReference type="EMBL" id="JXDG01000022">
    <property type="protein sequence ID" value="KIH84070.1"/>
    <property type="molecule type" value="Genomic_DNA"/>
</dbReference>
<gene>
    <name evidence="1" type="ORF">UCMB321_2070</name>
</gene>
<dbReference type="AlphaFoldDB" id="A0A0C2IAW3"/>
<dbReference type="Proteomes" id="UP000031535">
    <property type="component" value="Unassembled WGS sequence"/>
</dbReference>
<evidence type="ECO:0000313" key="2">
    <source>
        <dbReference type="Proteomes" id="UP000031535"/>
    </source>
</evidence>
<comment type="caution">
    <text evidence="1">The sequence shown here is derived from an EMBL/GenBank/DDBJ whole genome shotgun (WGS) entry which is preliminary data.</text>
</comment>
<name>A0A0C2IAW3_9PSED</name>
<protein>
    <submittedName>
        <fullName evidence="1">Uncharacterized protein</fullName>
    </submittedName>
</protein>
<evidence type="ECO:0000313" key="1">
    <source>
        <dbReference type="EMBL" id="KIH84070.1"/>
    </source>
</evidence>
<organism evidence="1 2">
    <name type="scientific">Pseudomonas batumici</name>
    <dbReference type="NCBI Taxonomy" id="226910"/>
    <lineage>
        <taxon>Bacteria</taxon>
        <taxon>Pseudomonadati</taxon>
        <taxon>Pseudomonadota</taxon>
        <taxon>Gammaproteobacteria</taxon>
        <taxon>Pseudomonadales</taxon>
        <taxon>Pseudomonadaceae</taxon>
        <taxon>Pseudomonas</taxon>
    </lineage>
</organism>